<dbReference type="GO" id="GO:0030245">
    <property type="term" value="P:cellulose catabolic process"/>
    <property type="evidence" value="ECO:0007669"/>
    <property type="project" value="UniProtKB-KW"/>
</dbReference>
<evidence type="ECO:0000256" key="5">
    <source>
        <dbReference type="ARBA" id="ARBA00023295"/>
    </source>
</evidence>
<dbReference type="GO" id="GO:0008422">
    <property type="term" value="F:beta-glucosidase activity"/>
    <property type="evidence" value="ECO:0007669"/>
    <property type="project" value="TreeGrafter"/>
</dbReference>
<keyword evidence="4" id="KW-0119">Carbohydrate metabolism</keyword>
<dbReference type="PANTHER" id="PTHR31297:SF41">
    <property type="entry name" value="ENDOGLUCANASE, PUTATIVE (AFU_ORTHOLOGUE AFUA_5G01830)-RELATED"/>
    <property type="match status" value="1"/>
</dbReference>
<evidence type="ECO:0000256" key="2">
    <source>
        <dbReference type="ARBA" id="ARBA00022801"/>
    </source>
</evidence>
<dbReference type="Proteomes" id="UP000016662">
    <property type="component" value="Unassembled WGS sequence"/>
</dbReference>
<dbReference type="eggNOG" id="COG2730">
    <property type="taxonomic scope" value="Bacteria"/>
</dbReference>
<name>U2M4G5_9FIRM</name>
<dbReference type="SUPFAM" id="SSF51445">
    <property type="entry name" value="(Trans)glycosidases"/>
    <property type="match status" value="1"/>
</dbReference>
<dbReference type="GO" id="GO:0005576">
    <property type="term" value="C:extracellular region"/>
    <property type="evidence" value="ECO:0007669"/>
    <property type="project" value="TreeGrafter"/>
</dbReference>
<dbReference type="GO" id="GO:0009986">
    <property type="term" value="C:cell surface"/>
    <property type="evidence" value="ECO:0007669"/>
    <property type="project" value="TreeGrafter"/>
</dbReference>
<keyword evidence="2 7" id="KW-0378">Hydrolase</keyword>
<evidence type="ECO:0000313" key="9">
    <source>
        <dbReference type="EMBL" id="ERJ96639.1"/>
    </source>
</evidence>
<keyword evidence="3" id="KW-0136">Cellulose degradation</keyword>
<sequence length="341" mass="38904">MRIWKGYQHGINFGGWFSQKEHTEKHYQTFITEADFATVARWGLDHVRIPVDYELVESEGGILKEDGFRWIKQCILWCRKYDLHMILNLHKTAGYSFADESDSGEFFTNLALQARFISLWQEFAKRFGNDSDVVAFELLNEAADMHTAKDWNQIAANAIAAIRSVAPDVFILAGGIHYNGADGVTLLDAPADSRIVYSFHCYDPIIFTHQTAQWIKGMPKDFHIAYPDTLANYRRWSAAFSKEYIGSLLHEGLTDVETSFFEANLSAAISAAEKYDVPLYCSEYGVIHQADLESTLHWYQTISAVFEKHHIGRAAWTYKEMDFGLTDAEAFPVMQKVLPLL</sequence>
<evidence type="ECO:0000256" key="4">
    <source>
        <dbReference type="ARBA" id="ARBA00023277"/>
    </source>
</evidence>
<evidence type="ECO:0000256" key="1">
    <source>
        <dbReference type="ARBA" id="ARBA00005641"/>
    </source>
</evidence>
<dbReference type="InterPro" id="IPR017853">
    <property type="entry name" value="GH"/>
</dbReference>
<comment type="similarity">
    <text evidence="1 7">Belongs to the glycosyl hydrolase 5 (cellulase A) family.</text>
</comment>
<dbReference type="PATRIC" id="fig|411473.3.peg.791"/>
<reference evidence="9 10" key="1">
    <citation type="submission" date="2013-07" db="EMBL/GenBank/DDBJ databases">
        <authorList>
            <person name="Weinstock G."/>
            <person name="Sodergren E."/>
            <person name="Wylie T."/>
            <person name="Fulton L."/>
            <person name="Fulton R."/>
            <person name="Fronick C."/>
            <person name="O'Laughlin M."/>
            <person name="Godfrey J."/>
            <person name="Miner T."/>
            <person name="Herter B."/>
            <person name="Appelbaum E."/>
            <person name="Cordes M."/>
            <person name="Lek S."/>
            <person name="Wollam A."/>
            <person name="Pepin K.H."/>
            <person name="Palsikar V.B."/>
            <person name="Mitreva M."/>
            <person name="Wilson R.K."/>
        </authorList>
    </citation>
    <scope>NUCLEOTIDE SEQUENCE [LARGE SCALE GENOMIC DNA]</scope>
    <source>
        <strain evidence="9 10">ATCC 27760</strain>
    </source>
</reference>
<proteinExistence type="inferred from homology"/>
<dbReference type="OrthoDB" id="9800475at2"/>
<evidence type="ECO:0000256" key="7">
    <source>
        <dbReference type="RuleBase" id="RU361153"/>
    </source>
</evidence>
<organism evidence="9 10">
    <name type="scientific">Ruminococcus callidus ATCC 27760</name>
    <dbReference type="NCBI Taxonomy" id="411473"/>
    <lineage>
        <taxon>Bacteria</taxon>
        <taxon>Bacillati</taxon>
        <taxon>Bacillota</taxon>
        <taxon>Clostridia</taxon>
        <taxon>Eubacteriales</taxon>
        <taxon>Oscillospiraceae</taxon>
        <taxon>Ruminococcus</taxon>
    </lineage>
</organism>
<dbReference type="STRING" id="411473.RUMCAL_00969"/>
<keyword evidence="6" id="KW-0624">Polysaccharide degradation</keyword>
<dbReference type="PANTHER" id="PTHR31297">
    <property type="entry name" value="GLUCAN ENDO-1,6-BETA-GLUCOSIDASE B"/>
    <property type="match status" value="1"/>
</dbReference>
<dbReference type="Gene3D" id="3.20.20.80">
    <property type="entry name" value="Glycosidases"/>
    <property type="match status" value="1"/>
</dbReference>
<accession>U2M4G5</accession>
<dbReference type="InterPro" id="IPR001547">
    <property type="entry name" value="Glyco_hydro_5"/>
</dbReference>
<dbReference type="RefSeq" id="WP_021682427.1">
    <property type="nucleotide sequence ID" value="NZ_KI260415.1"/>
</dbReference>
<evidence type="ECO:0000256" key="6">
    <source>
        <dbReference type="ARBA" id="ARBA00023326"/>
    </source>
</evidence>
<gene>
    <name evidence="9" type="ORF">RUMCAL_00969</name>
</gene>
<feature type="domain" description="Glycoside hydrolase family 5" evidence="8">
    <location>
        <begin position="21"/>
        <end position="319"/>
    </location>
</feature>
<dbReference type="Pfam" id="PF00150">
    <property type="entry name" value="Cellulase"/>
    <property type="match status" value="1"/>
</dbReference>
<protein>
    <submittedName>
        <fullName evidence="9">Cellulase</fullName>
    </submittedName>
</protein>
<dbReference type="AlphaFoldDB" id="U2M4G5"/>
<dbReference type="InterPro" id="IPR050386">
    <property type="entry name" value="Glycosyl_hydrolase_5"/>
</dbReference>
<dbReference type="HOGENOM" id="CLU_018668_1_0_9"/>
<evidence type="ECO:0000259" key="8">
    <source>
        <dbReference type="Pfam" id="PF00150"/>
    </source>
</evidence>
<keyword evidence="5 7" id="KW-0326">Glycosidase</keyword>
<keyword evidence="10" id="KW-1185">Reference proteome</keyword>
<dbReference type="EMBL" id="AWVF01000110">
    <property type="protein sequence ID" value="ERJ96639.1"/>
    <property type="molecule type" value="Genomic_DNA"/>
</dbReference>
<evidence type="ECO:0000256" key="3">
    <source>
        <dbReference type="ARBA" id="ARBA00023001"/>
    </source>
</evidence>
<comment type="caution">
    <text evidence="9">The sequence shown here is derived from an EMBL/GenBank/DDBJ whole genome shotgun (WGS) entry which is preliminary data.</text>
</comment>
<evidence type="ECO:0000313" key="10">
    <source>
        <dbReference type="Proteomes" id="UP000016662"/>
    </source>
</evidence>